<comment type="similarity">
    <text evidence="6">Belongs to the TRAFAC class myosin-kinesin ATPase superfamily. Kinesin family.</text>
</comment>
<feature type="domain" description="Kinesin motor" evidence="8">
    <location>
        <begin position="951"/>
        <end position="1282"/>
    </location>
</feature>
<evidence type="ECO:0000259" key="8">
    <source>
        <dbReference type="PROSITE" id="PS50067"/>
    </source>
</evidence>
<dbReference type="SMART" id="SM00129">
    <property type="entry name" value="KISc"/>
    <property type="match status" value="1"/>
</dbReference>
<dbReference type="Gene3D" id="3.40.850.10">
    <property type="entry name" value="Kinesin motor domain"/>
    <property type="match status" value="1"/>
</dbReference>
<reference evidence="10" key="1">
    <citation type="submission" date="2021-02" db="EMBL/GenBank/DDBJ databases">
        <authorList>
            <person name="Dougan E. K."/>
            <person name="Rhodes N."/>
            <person name="Thang M."/>
            <person name="Chan C."/>
        </authorList>
    </citation>
    <scope>NUCLEOTIDE SEQUENCE</scope>
</reference>
<dbReference type="InterPro" id="IPR036961">
    <property type="entry name" value="Kinesin_motor_dom_sf"/>
</dbReference>
<dbReference type="InterPro" id="IPR027640">
    <property type="entry name" value="Kinesin-like_fam"/>
</dbReference>
<dbReference type="GO" id="GO:0005737">
    <property type="term" value="C:cytoplasm"/>
    <property type="evidence" value="ECO:0007669"/>
    <property type="project" value="UniProtKB-SubCell"/>
</dbReference>
<dbReference type="GO" id="GO:0005875">
    <property type="term" value="C:microtubule associated complex"/>
    <property type="evidence" value="ECO:0007669"/>
    <property type="project" value="TreeGrafter"/>
</dbReference>
<dbReference type="OrthoDB" id="20295at2759"/>
<dbReference type="Gene3D" id="3.30.40.10">
    <property type="entry name" value="Zinc/RING finger domain, C3HC4 (zinc finger)"/>
    <property type="match status" value="1"/>
</dbReference>
<feature type="region of interest" description="Disordered" evidence="7">
    <location>
        <begin position="697"/>
        <end position="717"/>
    </location>
</feature>
<dbReference type="GO" id="GO:0016567">
    <property type="term" value="P:protein ubiquitination"/>
    <property type="evidence" value="ECO:0007669"/>
    <property type="project" value="InterPro"/>
</dbReference>
<dbReference type="SUPFAM" id="SSF57850">
    <property type="entry name" value="RING/U-box"/>
    <property type="match status" value="1"/>
</dbReference>
<dbReference type="InterPro" id="IPR019821">
    <property type="entry name" value="Kinesin_motor_CS"/>
</dbReference>
<dbReference type="PROSITE" id="PS00411">
    <property type="entry name" value="KINESIN_MOTOR_1"/>
    <property type="match status" value="1"/>
</dbReference>
<name>A0A813HCM9_POLGL</name>
<feature type="region of interest" description="Disordered" evidence="7">
    <location>
        <begin position="167"/>
        <end position="204"/>
    </location>
</feature>
<dbReference type="SUPFAM" id="SSF52540">
    <property type="entry name" value="P-loop containing nucleoside triphosphate hydrolases"/>
    <property type="match status" value="1"/>
</dbReference>
<dbReference type="GO" id="GO:0051231">
    <property type="term" value="P:spindle elongation"/>
    <property type="evidence" value="ECO:0007669"/>
    <property type="project" value="TreeGrafter"/>
</dbReference>
<feature type="compositionally biased region" description="Polar residues" evidence="7">
    <location>
        <begin position="279"/>
        <end position="292"/>
    </location>
</feature>
<dbReference type="PANTHER" id="PTHR47969:SF15">
    <property type="entry name" value="CHROMOSOME-ASSOCIATED KINESIN KIF4A-RELATED"/>
    <property type="match status" value="1"/>
</dbReference>
<evidence type="ECO:0000256" key="2">
    <source>
        <dbReference type="ARBA" id="ARBA00022490"/>
    </source>
</evidence>
<evidence type="ECO:0000256" key="4">
    <source>
        <dbReference type="ARBA" id="ARBA00022840"/>
    </source>
</evidence>
<keyword evidence="3 6" id="KW-0547">Nucleotide-binding</keyword>
<feature type="binding site" evidence="6">
    <location>
        <begin position="1035"/>
        <end position="1042"/>
    </location>
    <ligand>
        <name>ATP</name>
        <dbReference type="ChEBI" id="CHEBI:30616"/>
    </ligand>
</feature>
<feature type="compositionally biased region" description="Basic and acidic residues" evidence="7">
    <location>
        <begin position="1353"/>
        <end position="1363"/>
    </location>
</feature>
<dbReference type="GO" id="GO:0003777">
    <property type="term" value="F:microtubule motor activity"/>
    <property type="evidence" value="ECO:0007669"/>
    <property type="project" value="InterPro"/>
</dbReference>
<dbReference type="EMBL" id="CAJNNV010031267">
    <property type="protein sequence ID" value="CAE8635300.1"/>
    <property type="molecule type" value="Genomic_DNA"/>
</dbReference>
<dbReference type="GO" id="GO:0005524">
    <property type="term" value="F:ATP binding"/>
    <property type="evidence" value="ECO:0007669"/>
    <property type="project" value="UniProtKB-UniRule"/>
</dbReference>
<dbReference type="PROSITE" id="PS50067">
    <property type="entry name" value="KINESIN_MOTOR_2"/>
    <property type="match status" value="1"/>
</dbReference>
<feature type="region of interest" description="Disordered" evidence="7">
    <location>
        <begin position="273"/>
        <end position="292"/>
    </location>
</feature>
<dbReference type="GO" id="GO:0004842">
    <property type="term" value="F:ubiquitin-protein transferase activity"/>
    <property type="evidence" value="ECO:0007669"/>
    <property type="project" value="InterPro"/>
</dbReference>
<keyword evidence="5" id="KW-0175">Coiled coil</keyword>
<feature type="region of interest" description="Disordered" evidence="7">
    <location>
        <begin position="48"/>
        <end position="73"/>
    </location>
</feature>
<comment type="subcellular location">
    <subcellularLocation>
        <location evidence="1">Cytoplasm</location>
    </subcellularLocation>
</comment>
<feature type="region of interest" description="Disordered" evidence="7">
    <location>
        <begin position="554"/>
        <end position="599"/>
    </location>
</feature>
<feature type="region of interest" description="Disordered" evidence="7">
    <location>
        <begin position="903"/>
        <end position="928"/>
    </location>
</feature>
<dbReference type="Pfam" id="PF04564">
    <property type="entry name" value="U-box"/>
    <property type="match status" value="1"/>
</dbReference>
<accession>A0A813HCM9</accession>
<protein>
    <recommendedName>
        <fullName evidence="12">Kinesin-like protein</fullName>
    </recommendedName>
</protein>
<dbReference type="PRINTS" id="PR00380">
    <property type="entry name" value="KINESINHEAVY"/>
</dbReference>
<feature type="region of interest" description="Disordered" evidence="7">
    <location>
        <begin position="9"/>
        <end position="28"/>
    </location>
</feature>
<sequence>MGFLGCFLPGAVSDSPQRPTERQERRGIPGVRANLWRSNSLAAALELEAGGDGEAGQEEVFSPPGRLPDRWRRSNSLAAALEEELEESQKRGAGAAVSLLRGVGDEFSGSPQAFTCAPRPISAHRLPQSSSSSSAASGEIVDKAPALEDTVKSAAAPRGGIAVDVDFGPRTKGLPPGLAARLAKDEDRPSDINAGSRAESRPGAGFAMDVDLGPKSKGPPPAVAARFAQRELPVSLGLPRGGVAIDVDMGRKSTKGPPPALAARLAKRGARALAVPETADQSEPTSAESSATRGGVVLDIDFSGVAKSRGPQAALAARLSKTAGAAARRGPLPCSGKRVASVASFVQAEKPIEHFANHDELEFGEDAEGFLMKTATTAAVRQFCCNLHGLSPDEVRQLLAWRLALRHEQLTGKPPSPEELEDLCREEAQEVVGSQANGREASAAPVASDQGAVLTQAVKGLANVMDKLVGDKATDEDATLLEDLEKQMEELKTALKEPGLSSAKTCLLKKQLSQRRAEKCRAERAVRQGRSAKLEVKGSSEEIRAVLSSLPTASRVAKHAAPDGSGPPRFSGEATPPGSPRTAGGVKATSLPPGLSAGEAPPSAGSVELVLAVLLHPETLAAAGFCAVGYVGQLSRVFKAIALDGSDKGFGDTAWRVACQALAVERALWCPAPRREARENFGYWKKLFVHQLWPSRKKWGSGRDEPQRQQRKLGDLGVGADEEPAARDFAIQVSVRFKPGATTQSKLLVPLHQKLLLERAKRDVDSAQGLKLGDKEPPEFLDGLLGQLMLDPVKLPGSGKVCDRKVIEGEIRVRGPTDPFDGSPLHVEMLEPQEELRQRIAAWRAERRQEAADGGEKHKLGEEEVRELISRLGGDLDPEVVEAVLEAERLRAAGRSTLRGVLAGERREKKDGDEEAEENDDGLSARPEWTIDETTAAAEGLLAVPAAGPRNVSAVTAESAEEEMGEAPKREGPKVLAVCPPTRVAMYHPGVGVRPFVFARVFDDRGSQEEVYDQACQGSVCAALNGFNACMLVYGQTGAGKTHTMFGQSVAMGGNAGAVVSTTSGCVIRAMRDLFDAANELQAAGVQMCITAQYVQIYQDKASCLQTGESVALREASPGAPVLLQGAAISTLSGLMDACDLIAKGEERKRYAETAMNNRSSRAHSVMVLKISQTRGDLEITSQLHLVDLAGSERVKKSRAQGGRLVEAVGINSSLMVLGQCIAARVEARPHVPYYESRLTLLLRSALGGDSRTNVVICCHRDDTHGDETLQALSFGERCSLVTNRAQAAMASSLGDAMAAVDSALEECRSQIKGLEQRGKGSLPACARLKSRAAALQQKRREIAERTAGTKAASEHPSEQVTD</sequence>
<dbReference type="Pfam" id="PF00225">
    <property type="entry name" value="Kinesin"/>
    <property type="match status" value="1"/>
</dbReference>
<proteinExistence type="inferred from homology"/>
<dbReference type="InterPro" id="IPR024576">
    <property type="entry name" value="rRNA_MeTfrase_Spb1_DUF3381"/>
</dbReference>
<dbReference type="GO" id="GO:0007018">
    <property type="term" value="P:microtubule-based movement"/>
    <property type="evidence" value="ECO:0007669"/>
    <property type="project" value="InterPro"/>
</dbReference>
<dbReference type="Proteomes" id="UP000654075">
    <property type="component" value="Unassembled WGS sequence"/>
</dbReference>
<keyword evidence="6" id="KW-0505">Motor protein</keyword>
<evidence type="ECO:0000256" key="5">
    <source>
        <dbReference type="ARBA" id="ARBA00023054"/>
    </source>
</evidence>
<keyword evidence="4 6" id="KW-0067">ATP-binding</keyword>
<dbReference type="PANTHER" id="PTHR47969">
    <property type="entry name" value="CHROMOSOME-ASSOCIATED KINESIN KIF4A-RELATED"/>
    <property type="match status" value="1"/>
</dbReference>
<evidence type="ECO:0000259" key="9">
    <source>
        <dbReference type="PROSITE" id="PS51698"/>
    </source>
</evidence>
<feature type="compositionally biased region" description="Basic and acidic residues" evidence="7">
    <location>
        <begin position="701"/>
        <end position="714"/>
    </location>
</feature>
<dbReference type="InterPro" id="IPR013083">
    <property type="entry name" value="Znf_RING/FYVE/PHD"/>
</dbReference>
<dbReference type="InterPro" id="IPR027417">
    <property type="entry name" value="P-loop_NTPase"/>
</dbReference>
<evidence type="ECO:0008006" key="12">
    <source>
        <dbReference type="Google" id="ProtNLM"/>
    </source>
</evidence>
<dbReference type="Pfam" id="PF11861">
    <property type="entry name" value="DUF3381"/>
    <property type="match status" value="1"/>
</dbReference>
<evidence type="ECO:0000256" key="6">
    <source>
        <dbReference type="PROSITE-ProRule" id="PRU00283"/>
    </source>
</evidence>
<dbReference type="InterPro" id="IPR001752">
    <property type="entry name" value="Kinesin_motor_dom"/>
</dbReference>
<comment type="caution">
    <text evidence="10">The sequence shown here is derived from an EMBL/GenBank/DDBJ whole genome shotgun (WGS) entry which is preliminary data.</text>
</comment>
<gene>
    <name evidence="10" type="ORF">PGLA1383_LOCUS50895</name>
</gene>
<evidence type="ECO:0000256" key="3">
    <source>
        <dbReference type="ARBA" id="ARBA00022741"/>
    </source>
</evidence>
<evidence type="ECO:0000313" key="11">
    <source>
        <dbReference type="Proteomes" id="UP000654075"/>
    </source>
</evidence>
<evidence type="ECO:0000256" key="1">
    <source>
        <dbReference type="ARBA" id="ARBA00004496"/>
    </source>
</evidence>
<keyword evidence="11" id="KW-1185">Reference proteome</keyword>
<evidence type="ECO:0000256" key="7">
    <source>
        <dbReference type="SAM" id="MobiDB-lite"/>
    </source>
</evidence>
<organism evidence="10 11">
    <name type="scientific">Polarella glacialis</name>
    <name type="common">Dinoflagellate</name>
    <dbReference type="NCBI Taxonomy" id="89957"/>
    <lineage>
        <taxon>Eukaryota</taxon>
        <taxon>Sar</taxon>
        <taxon>Alveolata</taxon>
        <taxon>Dinophyceae</taxon>
        <taxon>Suessiales</taxon>
        <taxon>Suessiaceae</taxon>
        <taxon>Polarella</taxon>
    </lineage>
</organism>
<keyword evidence="2" id="KW-0963">Cytoplasm</keyword>
<dbReference type="GO" id="GO:0007052">
    <property type="term" value="P:mitotic spindle organization"/>
    <property type="evidence" value="ECO:0007669"/>
    <property type="project" value="TreeGrafter"/>
</dbReference>
<dbReference type="GO" id="GO:0008017">
    <property type="term" value="F:microtubule binding"/>
    <property type="evidence" value="ECO:0007669"/>
    <property type="project" value="InterPro"/>
</dbReference>
<dbReference type="PROSITE" id="PS51698">
    <property type="entry name" value="U_BOX"/>
    <property type="match status" value="1"/>
</dbReference>
<feature type="region of interest" description="Disordered" evidence="7">
    <location>
        <begin position="1337"/>
        <end position="1363"/>
    </location>
</feature>
<feature type="domain" description="U-box" evidence="9">
    <location>
        <begin position="775"/>
        <end position="850"/>
    </location>
</feature>
<evidence type="ECO:0000313" key="10">
    <source>
        <dbReference type="EMBL" id="CAE8635300.1"/>
    </source>
</evidence>
<dbReference type="InterPro" id="IPR003613">
    <property type="entry name" value="Ubox_domain"/>
</dbReference>
<dbReference type="SMART" id="SM00504">
    <property type="entry name" value="Ubox"/>
    <property type="match status" value="1"/>
</dbReference>